<dbReference type="GO" id="GO:0016887">
    <property type="term" value="F:ATP hydrolysis activity"/>
    <property type="evidence" value="ECO:0007669"/>
    <property type="project" value="InterPro"/>
</dbReference>
<keyword evidence="9 12" id="KW-1133">Transmembrane helix</keyword>
<dbReference type="Pfam" id="PF00005">
    <property type="entry name" value="ABC_tran"/>
    <property type="match status" value="1"/>
</dbReference>
<evidence type="ECO:0000256" key="9">
    <source>
        <dbReference type="ARBA" id="ARBA00022989"/>
    </source>
</evidence>
<comment type="subcellular location">
    <subcellularLocation>
        <location evidence="2">Cell membrane</location>
    </subcellularLocation>
    <subcellularLocation>
        <location evidence="1">Endomembrane system</location>
        <topology evidence="1">Multi-pass membrane protein</topology>
    </subcellularLocation>
</comment>
<evidence type="ECO:0000256" key="3">
    <source>
        <dbReference type="ARBA" id="ARBA00007577"/>
    </source>
</evidence>
<evidence type="ECO:0000256" key="12">
    <source>
        <dbReference type="SAM" id="Phobius"/>
    </source>
</evidence>
<evidence type="ECO:0000256" key="1">
    <source>
        <dbReference type="ARBA" id="ARBA00004127"/>
    </source>
</evidence>
<dbReference type="InterPro" id="IPR027417">
    <property type="entry name" value="P-loop_NTPase"/>
</dbReference>
<dbReference type="GO" id="GO:0005524">
    <property type="term" value="F:ATP binding"/>
    <property type="evidence" value="ECO:0007669"/>
    <property type="project" value="UniProtKB-KW"/>
</dbReference>
<dbReference type="PANTHER" id="PTHR45136:SF2">
    <property type="entry name" value="ABC TRANSPORTER DOMAIN-CONTAINING PROTEIN"/>
    <property type="match status" value="1"/>
</dbReference>
<feature type="domain" description="ABC transmembrane type-1" evidence="13">
    <location>
        <begin position="44"/>
        <end position="332"/>
    </location>
</feature>
<accession>A0A199VK05</accession>
<dbReference type="GO" id="GO:0140359">
    <property type="term" value="F:ABC-type transporter activity"/>
    <property type="evidence" value="ECO:0007669"/>
    <property type="project" value="InterPro"/>
</dbReference>
<feature type="transmembrane region" description="Helical" evidence="12">
    <location>
        <begin position="303"/>
        <end position="321"/>
    </location>
</feature>
<evidence type="ECO:0000256" key="6">
    <source>
        <dbReference type="ARBA" id="ARBA00022737"/>
    </source>
</evidence>
<keyword evidence="10 12" id="KW-0472">Membrane</keyword>
<dbReference type="InterPro" id="IPR036640">
    <property type="entry name" value="ABC1_TM_sf"/>
</dbReference>
<evidence type="ECO:0000256" key="8">
    <source>
        <dbReference type="ARBA" id="ARBA00022840"/>
    </source>
</evidence>
<comment type="similarity">
    <text evidence="3">Belongs to the ABC transporter superfamily. ABCB family. Multidrug resistance exporter (TC 3.A.1.201) subfamily.</text>
</comment>
<evidence type="ECO:0000256" key="11">
    <source>
        <dbReference type="ARBA" id="ARBA00023180"/>
    </source>
</evidence>
<evidence type="ECO:0000256" key="5">
    <source>
        <dbReference type="ARBA" id="ARBA00022692"/>
    </source>
</evidence>
<organism evidence="14 15">
    <name type="scientific">Ananas comosus</name>
    <name type="common">Pineapple</name>
    <name type="synonym">Ananas ananas</name>
    <dbReference type="NCBI Taxonomy" id="4615"/>
    <lineage>
        <taxon>Eukaryota</taxon>
        <taxon>Viridiplantae</taxon>
        <taxon>Streptophyta</taxon>
        <taxon>Embryophyta</taxon>
        <taxon>Tracheophyta</taxon>
        <taxon>Spermatophyta</taxon>
        <taxon>Magnoliopsida</taxon>
        <taxon>Liliopsida</taxon>
        <taxon>Poales</taxon>
        <taxon>Bromeliaceae</taxon>
        <taxon>Bromelioideae</taxon>
        <taxon>Ananas</taxon>
    </lineage>
</organism>
<evidence type="ECO:0000256" key="4">
    <source>
        <dbReference type="ARBA" id="ARBA00022448"/>
    </source>
</evidence>
<keyword evidence="8" id="KW-0067">ATP-binding</keyword>
<name>A0A199VK05_ANACO</name>
<evidence type="ECO:0000259" key="13">
    <source>
        <dbReference type="PROSITE" id="PS50929"/>
    </source>
</evidence>
<dbReference type="SUPFAM" id="SSF52540">
    <property type="entry name" value="P-loop containing nucleoside triphosphate hydrolases"/>
    <property type="match status" value="1"/>
</dbReference>
<dbReference type="STRING" id="4615.A0A199VK05"/>
<protein>
    <submittedName>
        <fullName evidence="14">Putative multidrug resistance protein</fullName>
    </submittedName>
</protein>
<dbReference type="InterPro" id="IPR011527">
    <property type="entry name" value="ABC1_TM_dom"/>
</dbReference>
<dbReference type="Proteomes" id="UP000092600">
    <property type="component" value="Unassembled WGS sequence"/>
</dbReference>
<dbReference type="PROSITE" id="PS50929">
    <property type="entry name" value="ABC_TM1F"/>
    <property type="match status" value="1"/>
</dbReference>
<evidence type="ECO:0000313" key="14">
    <source>
        <dbReference type="EMBL" id="OAY77497.1"/>
    </source>
</evidence>
<feature type="transmembrane region" description="Helical" evidence="12">
    <location>
        <begin position="194"/>
        <end position="213"/>
    </location>
</feature>
<dbReference type="GO" id="GO:0005886">
    <property type="term" value="C:plasma membrane"/>
    <property type="evidence" value="ECO:0007669"/>
    <property type="project" value="UniProtKB-SubCell"/>
</dbReference>
<dbReference type="CDD" id="cd18577">
    <property type="entry name" value="ABC_6TM_Pgp_ABCB1_D1_like"/>
    <property type="match status" value="1"/>
</dbReference>
<dbReference type="InterPro" id="IPR003439">
    <property type="entry name" value="ABC_transporter-like_ATP-bd"/>
</dbReference>
<gene>
    <name evidence="14" type="ORF">ACMD2_09056</name>
</gene>
<dbReference type="PANTHER" id="PTHR45136">
    <property type="entry name" value="ABC TRANSPORTER DOMAIN-CONTAINING PROTEIN"/>
    <property type="match status" value="1"/>
</dbReference>
<keyword evidence="6" id="KW-0677">Repeat</keyword>
<feature type="transmembrane region" description="Helical" evidence="12">
    <location>
        <begin position="42"/>
        <end position="63"/>
    </location>
</feature>
<keyword evidence="5 12" id="KW-0812">Transmembrane</keyword>
<keyword evidence="11" id="KW-0325">Glycoprotein</keyword>
<proteinExistence type="inferred from homology"/>
<evidence type="ECO:0000256" key="10">
    <source>
        <dbReference type="ARBA" id="ARBA00023136"/>
    </source>
</evidence>
<dbReference type="Gene3D" id="1.20.1560.10">
    <property type="entry name" value="ABC transporter type 1, transmembrane domain"/>
    <property type="match status" value="1"/>
</dbReference>
<dbReference type="GO" id="GO:0012505">
    <property type="term" value="C:endomembrane system"/>
    <property type="evidence" value="ECO:0007669"/>
    <property type="project" value="UniProtKB-SubCell"/>
</dbReference>
<keyword evidence="4" id="KW-0813">Transport</keyword>
<dbReference type="AlphaFoldDB" id="A0A199VK05"/>
<reference evidence="14 15" key="1">
    <citation type="journal article" date="2016" name="DNA Res.">
        <title>The draft genome of MD-2 pineapple using hybrid error correction of long reads.</title>
        <authorList>
            <person name="Redwan R.M."/>
            <person name="Saidin A."/>
            <person name="Kumar S.V."/>
        </authorList>
    </citation>
    <scope>NUCLEOTIDE SEQUENCE [LARGE SCALE GENOMIC DNA]</scope>
    <source>
        <strain evidence="15">cv. MD2</strain>
        <tissue evidence="14">Leaf</tissue>
    </source>
</reference>
<evidence type="ECO:0000256" key="7">
    <source>
        <dbReference type="ARBA" id="ARBA00022741"/>
    </source>
</evidence>
<dbReference type="SUPFAM" id="SSF90123">
    <property type="entry name" value="ABC transporter transmembrane region"/>
    <property type="match status" value="1"/>
</dbReference>
<dbReference type="Pfam" id="PF00664">
    <property type="entry name" value="ABC_membrane"/>
    <property type="match status" value="1"/>
</dbReference>
<comment type="caution">
    <text evidence="14">The sequence shown here is derived from an EMBL/GenBank/DDBJ whole genome shotgun (WGS) entry which is preliminary data.</text>
</comment>
<dbReference type="EMBL" id="LSRQ01001521">
    <property type="protein sequence ID" value="OAY77497.1"/>
    <property type="molecule type" value="Genomic_DNA"/>
</dbReference>
<dbReference type="Gene3D" id="3.40.50.300">
    <property type="entry name" value="P-loop containing nucleotide triphosphate hydrolases"/>
    <property type="match status" value="1"/>
</dbReference>
<feature type="transmembrane region" description="Helical" evidence="12">
    <location>
        <begin position="272"/>
        <end position="291"/>
    </location>
</feature>
<evidence type="ECO:0000256" key="2">
    <source>
        <dbReference type="ARBA" id="ARBA00004236"/>
    </source>
</evidence>
<sequence>MKEQAAAPAAPAAAAAAAAPSPSVVKSFFTVFMHADAVDNVLMLLGFVGAVGDGLSTPVMLLITSKIFNDLGSGPGALSQFTHKISINARNLLFLACGNWVMAFLEGFCWTRTGERQAARMRAGYLKAVLRQDVEYFDLKVGSTTEVITSVSSDSLVIQDVLSEKVPNFVMNASMFLGSYAVGFFLLWRLALVALPTVLLLIIPGLMYGRMLMGLAREIRDEYGKAGAVAEQAVSSVRTVYSFVAEARTMERFSAALQDSVRLGLRQGLAKGLAIGSNGITFAIWAFNVWYGSRLVMYHGAQGGTVFAVSASIVVGGLALGSGLSNVKYFSEATSAGERIQEVIRRVPKIDSASAEGEVLENVSGDVEFKGVEFAYPSRPENPIFVNFSLKVPAGRTVALVGGSGSGKSTVIALLERFYDPLGGEILVDGVDIRRLRLKWLRSQMGLVSQEPALFATSIKENILFGKEDATAEEVVAAAKASNAHNFISQLPHGYDTQFLQTVYNELRLEIAS</sequence>
<evidence type="ECO:0000313" key="15">
    <source>
        <dbReference type="Proteomes" id="UP000092600"/>
    </source>
</evidence>
<dbReference type="FunFam" id="1.20.1560.10:FF:000029">
    <property type="entry name" value="ABC transporter B family member 1"/>
    <property type="match status" value="1"/>
</dbReference>
<keyword evidence="7" id="KW-0547">Nucleotide-binding</keyword>